<gene>
    <name evidence="3" type="ORF">AWC38_SpisGene24351</name>
</gene>
<feature type="compositionally biased region" description="Basic and acidic residues" evidence="2">
    <location>
        <begin position="192"/>
        <end position="220"/>
    </location>
</feature>
<name>A0A2B4R4Q6_STYPI</name>
<feature type="region of interest" description="Disordered" evidence="2">
    <location>
        <begin position="192"/>
        <end position="226"/>
    </location>
</feature>
<dbReference type="AlphaFoldDB" id="A0A2B4R4Q6"/>
<evidence type="ECO:0000256" key="2">
    <source>
        <dbReference type="SAM" id="MobiDB-lite"/>
    </source>
</evidence>
<feature type="coiled-coil region" evidence="1">
    <location>
        <begin position="294"/>
        <end position="321"/>
    </location>
</feature>
<accession>A0A2B4R4Q6</accession>
<organism evidence="3 4">
    <name type="scientific">Stylophora pistillata</name>
    <name type="common">Smooth cauliflower coral</name>
    <dbReference type="NCBI Taxonomy" id="50429"/>
    <lineage>
        <taxon>Eukaryota</taxon>
        <taxon>Metazoa</taxon>
        <taxon>Cnidaria</taxon>
        <taxon>Anthozoa</taxon>
        <taxon>Hexacorallia</taxon>
        <taxon>Scleractinia</taxon>
        <taxon>Astrocoeniina</taxon>
        <taxon>Pocilloporidae</taxon>
        <taxon>Stylophora</taxon>
    </lineage>
</organism>
<reference evidence="4" key="1">
    <citation type="journal article" date="2017" name="bioRxiv">
        <title>Comparative analysis of the genomes of Stylophora pistillata and Acropora digitifera provides evidence for extensive differences between species of corals.</title>
        <authorList>
            <person name="Voolstra C.R."/>
            <person name="Li Y."/>
            <person name="Liew Y.J."/>
            <person name="Baumgarten S."/>
            <person name="Zoccola D."/>
            <person name="Flot J.-F."/>
            <person name="Tambutte S."/>
            <person name="Allemand D."/>
            <person name="Aranda M."/>
        </authorList>
    </citation>
    <scope>NUCLEOTIDE SEQUENCE [LARGE SCALE GENOMIC DNA]</scope>
</reference>
<dbReference type="Proteomes" id="UP000225706">
    <property type="component" value="Unassembled WGS sequence"/>
</dbReference>
<proteinExistence type="predicted"/>
<evidence type="ECO:0000313" key="4">
    <source>
        <dbReference type="Proteomes" id="UP000225706"/>
    </source>
</evidence>
<sequence length="765" mass="86800">MEEFESIFAIRPGLERLETVFNLVESKYRSVKKQQEVISDKLIAEGVSSEDELVLMNRKLWDKVKADIPHIASKYAAYQSENSHPNVPDHKETLKTMSSAVEKMAIAMGSKPSSLERLTVPIWDGSRRTYQSDMKDSGCVVLEASEAPFFMSQLLSKLDQRDNTNFGREMQRAGKEENVSNLVTWLHREATLRSRGKRDNDNADEKERTHQGPTFRRTDNHAANNEQEACPLGFAERIRSGKESLDTVWQNMDKTKMNNLKDSEKQYLRISSGQIKSRLVKMLTKPGKILQNKFANERKLMDELLAEMNNLKQVKRDCKSLTRCAMTISIFVSDMKDSGCVVLEASEAPFFMSQLLSKLDQRDNTNFGREMQRAGKEENVSNLVTWLHREATLRSRGKRDNDNADEKERTHQGPTFRRTDNHAANNEQEACPLGCTSKHHLAACPLYQSSTVNQRGDVVKQSNRCRKCLRPHHTNDCRKPDGTTCEKCKKNHHHSLHNEKINSNLSARAVPFRMQDIPAEGNTNCATNQKKYFKLITGLCPVQNVKVMDSGGEKRSEASKIIEINITSTIDEDIRKTLEVYAIKKPCSAAKTISKETIENFPHLKPAANKLHLSGGTIDLLVGTDFVDAFVDIHTLSGKPREPISKCNCFGWYVLGQVNSYRIQSIAVGTVRIEDDFKKLLYQDTLGVKPTELCICSENVPRENKFVKSLSDSTTLVDGRIQVRMPWNENGPPKRSNYNIALKRMQSAEKSFQRTGCFEIVNDEV</sequence>
<evidence type="ECO:0000256" key="1">
    <source>
        <dbReference type="SAM" id="Coils"/>
    </source>
</evidence>
<dbReference type="EMBL" id="LSMT01001868">
    <property type="protein sequence ID" value="PFX11799.1"/>
    <property type="molecule type" value="Genomic_DNA"/>
</dbReference>
<evidence type="ECO:0000313" key="3">
    <source>
        <dbReference type="EMBL" id="PFX11799.1"/>
    </source>
</evidence>
<feature type="region of interest" description="Disordered" evidence="2">
    <location>
        <begin position="393"/>
        <end position="421"/>
    </location>
</feature>
<dbReference type="PANTHER" id="PTHR47331:SF5">
    <property type="entry name" value="RIBONUCLEASE H"/>
    <property type="match status" value="1"/>
</dbReference>
<dbReference type="PANTHER" id="PTHR47331">
    <property type="entry name" value="PHD-TYPE DOMAIN-CONTAINING PROTEIN"/>
    <property type="match status" value="1"/>
</dbReference>
<keyword evidence="4" id="KW-1185">Reference proteome</keyword>
<protein>
    <submittedName>
        <fullName evidence="3">Uncharacterized protein</fullName>
    </submittedName>
</protein>
<keyword evidence="1" id="KW-0175">Coiled coil</keyword>
<dbReference type="OrthoDB" id="5988308at2759"/>
<comment type="caution">
    <text evidence="3">The sequence shown here is derived from an EMBL/GenBank/DDBJ whole genome shotgun (WGS) entry which is preliminary data.</text>
</comment>